<evidence type="ECO:0000313" key="1">
    <source>
        <dbReference type="EMBL" id="MCC5465556.1"/>
    </source>
</evidence>
<reference evidence="1" key="1">
    <citation type="submission" date="2021-11" db="EMBL/GenBank/DDBJ databases">
        <title>Description of a new species Pelosinus isolated from the bottom sediments of Lake Baikal.</title>
        <authorList>
            <person name="Zakharyuk A."/>
        </authorList>
    </citation>
    <scope>NUCLEOTIDE SEQUENCE</scope>
    <source>
        <strain evidence="1">Bkl1</strain>
    </source>
</reference>
<dbReference type="Proteomes" id="UP001165492">
    <property type="component" value="Unassembled WGS sequence"/>
</dbReference>
<name>A0ABS8HQV9_9FIRM</name>
<accession>A0ABS8HQV9</accession>
<organism evidence="1 2">
    <name type="scientific">Pelosinus baikalensis</name>
    <dbReference type="NCBI Taxonomy" id="2892015"/>
    <lineage>
        <taxon>Bacteria</taxon>
        <taxon>Bacillati</taxon>
        <taxon>Bacillota</taxon>
        <taxon>Negativicutes</taxon>
        <taxon>Selenomonadales</taxon>
        <taxon>Sporomusaceae</taxon>
        <taxon>Pelosinus</taxon>
    </lineage>
</organism>
<gene>
    <name evidence="1" type="ORF">LMF89_09295</name>
</gene>
<keyword evidence="2" id="KW-1185">Reference proteome</keyword>
<evidence type="ECO:0000313" key="2">
    <source>
        <dbReference type="Proteomes" id="UP001165492"/>
    </source>
</evidence>
<dbReference type="RefSeq" id="WP_229534805.1">
    <property type="nucleotide sequence ID" value="NZ_JAJHJB010000010.1"/>
</dbReference>
<comment type="caution">
    <text evidence="1">The sequence shown here is derived from an EMBL/GenBank/DDBJ whole genome shotgun (WGS) entry which is preliminary data.</text>
</comment>
<dbReference type="EMBL" id="JAJHJB010000010">
    <property type="protein sequence ID" value="MCC5465556.1"/>
    <property type="molecule type" value="Genomic_DNA"/>
</dbReference>
<proteinExistence type="predicted"/>
<sequence length="175" mass="20340">MLERKQVIDNKTGQVMADNVRHISSAFDDDKGYLFWARKSFAKSFIDVPYPKEMSKMDIANISILSKHMWSNTNMLGYRGSGGAKPYDVVMIAKAIELKQRQTYSFLKKMIDLGLMAKVDIKTDNGIETQYYINPIYFFSGNRIPLSLYLIFRKQLDGVLPGWVRERFMIDNMRK</sequence>
<protein>
    <submittedName>
        <fullName evidence="1">Uncharacterized protein</fullName>
    </submittedName>
</protein>